<dbReference type="PANTHER" id="PTHR43630">
    <property type="entry name" value="POLY-BETA-1,6-N-ACETYL-D-GLUCOSAMINE SYNTHASE"/>
    <property type="match status" value="1"/>
</dbReference>
<feature type="domain" description="Glycosyltransferase 2-like" evidence="2">
    <location>
        <begin position="8"/>
        <end position="138"/>
    </location>
</feature>
<gene>
    <name evidence="3" type="ORF">MNB_ARC-1_333</name>
</gene>
<keyword evidence="1" id="KW-1133">Transmembrane helix</keyword>
<organism evidence="3">
    <name type="scientific">hydrothermal vent metagenome</name>
    <dbReference type="NCBI Taxonomy" id="652676"/>
    <lineage>
        <taxon>unclassified sequences</taxon>
        <taxon>metagenomes</taxon>
        <taxon>ecological metagenomes</taxon>
    </lineage>
</organism>
<dbReference type="Pfam" id="PF00535">
    <property type="entry name" value="Glycos_transf_2"/>
    <property type="match status" value="1"/>
</dbReference>
<protein>
    <submittedName>
        <fullName evidence="3">Two-domain glycosyltransferase</fullName>
    </submittedName>
</protein>
<dbReference type="Gene3D" id="3.90.550.10">
    <property type="entry name" value="Spore Coat Polysaccharide Biosynthesis Protein SpsA, Chain A"/>
    <property type="match status" value="1"/>
</dbReference>
<evidence type="ECO:0000256" key="1">
    <source>
        <dbReference type="SAM" id="Phobius"/>
    </source>
</evidence>
<dbReference type="InterPro" id="IPR029044">
    <property type="entry name" value="Nucleotide-diphossugar_trans"/>
</dbReference>
<name>A0A3B1E9C8_9ZZZZ</name>
<dbReference type="EMBL" id="UOYO01000027">
    <property type="protein sequence ID" value="VAY87705.1"/>
    <property type="molecule type" value="Genomic_DNA"/>
</dbReference>
<keyword evidence="3" id="KW-0808">Transferase</keyword>
<feature type="transmembrane region" description="Helical" evidence="1">
    <location>
        <begin position="199"/>
        <end position="217"/>
    </location>
</feature>
<dbReference type="AlphaFoldDB" id="A0A3B1E9C8"/>
<dbReference type="InterPro" id="IPR001173">
    <property type="entry name" value="Glyco_trans_2-like"/>
</dbReference>
<dbReference type="SUPFAM" id="SSF53448">
    <property type="entry name" value="Nucleotide-diphospho-sugar transferases"/>
    <property type="match status" value="1"/>
</dbReference>
<accession>A0A3B1E9C8</accession>
<dbReference type="PANTHER" id="PTHR43630:SF2">
    <property type="entry name" value="GLYCOSYLTRANSFERASE"/>
    <property type="match status" value="1"/>
</dbReference>
<reference evidence="3" key="1">
    <citation type="submission" date="2018-10" db="EMBL/GenBank/DDBJ databases">
        <authorList>
            <person name="Aoki K."/>
        </authorList>
    </citation>
    <scope>NUCLEOTIDE SEQUENCE</scope>
</reference>
<dbReference type="GO" id="GO:0016740">
    <property type="term" value="F:transferase activity"/>
    <property type="evidence" value="ECO:0007669"/>
    <property type="project" value="UniProtKB-KW"/>
</dbReference>
<keyword evidence="1" id="KW-0812">Transmembrane</keyword>
<dbReference type="CDD" id="cd02511">
    <property type="entry name" value="Beta4Glucosyltransferase"/>
    <property type="match status" value="1"/>
</dbReference>
<keyword evidence="1" id="KW-0472">Membrane</keyword>
<evidence type="ECO:0000259" key="2">
    <source>
        <dbReference type="Pfam" id="PF00535"/>
    </source>
</evidence>
<feature type="transmembrane region" description="Helical" evidence="1">
    <location>
        <begin position="223"/>
        <end position="242"/>
    </location>
</feature>
<sequence length="250" mass="29178">MIKTITPVIIAKNADETILETLNSLVEFNEVILYLNNSTDDTKNIGNKFSNVKIIDGDFLGFGPTKNKATQYSSNDWILSLDSDEVILPKLFQEIKDLDLDDNKKVFIIKRDNYFLNKKVKYGGWGNDYIARLYNKHQHHFNNNMVHEFIKIKKNTIKIRLKHSFKHNAIINISQQLLKMERYSTIYAKDKKNKKNSSLFIAILHSLFFFVKNYIFRLGFLDGFAGFMLCISGANSVFYKYIKLYLENSK</sequence>
<evidence type="ECO:0000313" key="3">
    <source>
        <dbReference type="EMBL" id="VAY87705.1"/>
    </source>
</evidence>
<proteinExistence type="predicted"/>